<dbReference type="PROSITE" id="PS50158">
    <property type="entry name" value="ZF_CCHC"/>
    <property type="match status" value="1"/>
</dbReference>
<keyword evidence="1" id="KW-0479">Metal-binding</keyword>
<evidence type="ECO:0000259" key="2">
    <source>
        <dbReference type="PROSITE" id="PS50158"/>
    </source>
</evidence>
<name>A0A9D3VIH5_9ROSI</name>
<keyword evidence="1" id="KW-0863">Zinc-finger</keyword>
<proteinExistence type="predicted"/>
<evidence type="ECO:0000313" key="4">
    <source>
        <dbReference type="Proteomes" id="UP000828251"/>
    </source>
</evidence>
<protein>
    <recommendedName>
        <fullName evidence="2">CCHC-type domain-containing protein</fullName>
    </recommendedName>
</protein>
<evidence type="ECO:0000313" key="3">
    <source>
        <dbReference type="EMBL" id="KAH1083865.1"/>
    </source>
</evidence>
<comment type="caution">
    <text evidence="3">The sequence shown here is derived from an EMBL/GenBank/DDBJ whole genome shotgun (WGS) entry which is preliminary data.</text>
</comment>
<reference evidence="3 4" key="1">
    <citation type="journal article" date="2021" name="Plant Biotechnol. J.">
        <title>Multi-omics assisted identification of the key and species-specific regulatory components of drought-tolerant mechanisms in Gossypium stocksii.</title>
        <authorList>
            <person name="Yu D."/>
            <person name="Ke L."/>
            <person name="Zhang D."/>
            <person name="Wu Y."/>
            <person name="Sun Y."/>
            <person name="Mei J."/>
            <person name="Sun J."/>
            <person name="Sun Y."/>
        </authorList>
    </citation>
    <scope>NUCLEOTIDE SEQUENCE [LARGE SCALE GENOMIC DNA]</scope>
    <source>
        <strain evidence="4">cv. E1</strain>
        <tissue evidence="3">Leaf</tissue>
    </source>
</reference>
<evidence type="ECO:0000256" key="1">
    <source>
        <dbReference type="PROSITE-ProRule" id="PRU00047"/>
    </source>
</evidence>
<gene>
    <name evidence="3" type="ORF">J1N35_023626</name>
</gene>
<dbReference type="EMBL" id="JAIQCV010000007">
    <property type="protein sequence ID" value="KAH1083865.1"/>
    <property type="molecule type" value="Genomic_DNA"/>
</dbReference>
<feature type="domain" description="CCHC-type" evidence="2">
    <location>
        <begin position="45"/>
        <end position="60"/>
    </location>
</feature>
<dbReference type="GO" id="GO:0008270">
    <property type="term" value="F:zinc ion binding"/>
    <property type="evidence" value="ECO:0007669"/>
    <property type="project" value="UniProtKB-KW"/>
</dbReference>
<accession>A0A9D3VIH5</accession>
<organism evidence="3 4">
    <name type="scientific">Gossypium stocksii</name>
    <dbReference type="NCBI Taxonomy" id="47602"/>
    <lineage>
        <taxon>Eukaryota</taxon>
        <taxon>Viridiplantae</taxon>
        <taxon>Streptophyta</taxon>
        <taxon>Embryophyta</taxon>
        <taxon>Tracheophyta</taxon>
        <taxon>Spermatophyta</taxon>
        <taxon>Magnoliopsida</taxon>
        <taxon>eudicotyledons</taxon>
        <taxon>Gunneridae</taxon>
        <taxon>Pentapetalae</taxon>
        <taxon>rosids</taxon>
        <taxon>malvids</taxon>
        <taxon>Malvales</taxon>
        <taxon>Malvaceae</taxon>
        <taxon>Malvoideae</taxon>
        <taxon>Gossypium</taxon>
    </lineage>
</organism>
<keyword evidence="4" id="KW-1185">Reference proteome</keyword>
<dbReference type="InterPro" id="IPR001878">
    <property type="entry name" value="Znf_CCHC"/>
</dbReference>
<keyword evidence="1" id="KW-0862">Zinc</keyword>
<dbReference type="OrthoDB" id="1002182at2759"/>
<dbReference type="AlphaFoldDB" id="A0A9D3VIH5"/>
<dbReference type="Proteomes" id="UP000828251">
    <property type="component" value="Unassembled WGS sequence"/>
</dbReference>
<dbReference type="GO" id="GO:0003676">
    <property type="term" value="F:nucleic acid binding"/>
    <property type="evidence" value="ECO:0007669"/>
    <property type="project" value="InterPro"/>
</dbReference>
<sequence>MLKWTVLQEDSSQLFSSTWRSHSSRRSLSMEGFKGWSSESLLAVCFSCGCYGHLKDVCPSNGPALNSSTGKEQVSSLGVVKPASAGMGDPFGPWMIVERKSRQNQKENRNQKPKLLDKELSKSRFEAGWWGC</sequence>